<comment type="caution">
    <text evidence="2">The sequence shown here is derived from an EMBL/GenBank/DDBJ whole genome shotgun (WGS) entry which is preliminary data.</text>
</comment>
<organism evidence="2 3">
    <name type="scientific">Xylanibacillus composti</name>
    <dbReference type="NCBI Taxonomy" id="1572762"/>
    <lineage>
        <taxon>Bacteria</taxon>
        <taxon>Bacillati</taxon>
        <taxon>Bacillota</taxon>
        <taxon>Bacilli</taxon>
        <taxon>Bacillales</taxon>
        <taxon>Paenibacillaceae</taxon>
        <taxon>Xylanibacillus</taxon>
    </lineage>
</organism>
<evidence type="ECO:0000313" key="3">
    <source>
        <dbReference type="Proteomes" id="UP000677918"/>
    </source>
</evidence>
<reference evidence="2" key="1">
    <citation type="submission" date="2021-04" db="EMBL/GenBank/DDBJ databases">
        <title>Draft genome sequence of Xylanibacillus composti strain K13.</title>
        <authorList>
            <person name="Uke A."/>
            <person name="Chhe C."/>
            <person name="Baramee S."/>
            <person name="Kosugi A."/>
        </authorList>
    </citation>
    <scope>NUCLEOTIDE SEQUENCE</scope>
    <source>
        <strain evidence="2">K13</strain>
    </source>
</reference>
<keyword evidence="3" id="KW-1185">Reference proteome</keyword>
<dbReference type="InterPro" id="IPR024775">
    <property type="entry name" value="DinB-like"/>
</dbReference>
<dbReference type="RefSeq" id="WP_213409803.1">
    <property type="nucleotide sequence ID" value="NZ_BOVK01000001.1"/>
</dbReference>
<dbReference type="Proteomes" id="UP000677918">
    <property type="component" value="Unassembled WGS sequence"/>
</dbReference>
<dbReference type="AlphaFoldDB" id="A0A8J4M0V3"/>
<accession>A0A8J4M0V3</accession>
<evidence type="ECO:0000259" key="1">
    <source>
        <dbReference type="Pfam" id="PF12867"/>
    </source>
</evidence>
<proteinExistence type="predicted"/>
<evidence type="ECO:0000313" key="2">
    <source>
        <dbReference type="EMBL" id="GIQ67192.1"/>
    </source>
</evidence>
<dbReference type="SUPFAM" id="SSF109854">
    <property type="entry name" value="DinB/YfiT-like putative metalloenzymes"/>
    <property type="match status" value="1"/>
</dbReference>
<sequence>MNLLSENAVYPIGEFQPQESVSQGDVRAWIGEIQSTPVNTRNLLEGLPQARLDKRIRDNAWSIRQLVHHLADAAMNSYIHFKLALSEDNPTIKPYDEEAWNMQADEGSRDMADSLLLLQAICNRWTVLMRSMTAEQFERTFVHPVAGERNLAHYLDFCIWHIRHHTAQIEASLHT</sequence>
<dbReference type="EMBL" id="BOVK01000001">
    <property type="protein sequence ID" value="GIQ67192.1"/>
    <property type="molecule type" value="Genomic_DNA"/>
</dbReference>
<dbReference type="Pfam" id="PF12867">
    <property type="entry name" value="DinB_2"/>
    <property type="match status" value="1"/>
</dbReference>
<protein>
    <submittedName>
        <fullName evidence="2">Putative metal-dependent hydrolase YfiT</fullName>
    </submittedName>
</protein>
<dbReference type="NCBIfam" id="NF009807">
    <property type="entry name" value="PRK13291.1"/>
    <property type="match status" value="1"/>
</dbReference>
<dbReference type="InterPro" id="IPR034660">
    <property type="entry name" value="DinB/YfiT-like"/>
</dbReference>
<name>A0A8J4M0V3_9BACL</name>
<keyword evidence="2" id="KW-0378">Hydrolase</keyword>
<gene>
    <name evidence="2" type="primary">yfiT</name>
    <name evidence="2" type="ORF">XYCOK13_00160</name>
</gene>
<dbReference type="GO" id="GO:0016787">
    <property type="term" value="F:hydrolase activity"/>
    <property type="evidence" value="ECO:0007669"/>
    <property type="project" value="UniProtKB-KW"/>
</dbReference>
<feature type="domain" description="DinB-like" evidence="1">
    <location>
        <begin position="35"/>
        <end position="169"/>
    </location>
</feature>
<dbReference type="Gene3D" id="1.20.120.450">
    <property type="entry name" value="dinb family like domain"/>
    <property type="match status" value="1"/>
</dbReference>